<organism evidence="1 3">
    <name type="scientific">Ancylostoma caninum</name>
    <name type="common">Dog hookworm</name>
    <dbReference type="NCBI Taxonomy" id="29170"/>
    <lineage>
        <taxon>Eukaryota</taxon>
        <taxon>Metazoa</taxon>
        <taxon>Ecdysozoa</taxon>
        <taxon>Nematoda</taxon>
        <taxon>Chromadorea</taxon>
        <taxon>Rhabditida</taxon>
        <taxon>Rhabditina</taxon>
        <taxon>Rhabditomorpha</taxon>
        <taxon>Strongyloidea</taxon>
        <taxon>Ancylostomatidae</taxon>
        <taxon>Ancylostomatinae</taxon>
        <taxon>Ancylostoma</taxon>
    </lineage>
</organism>
<dbReference type="EMBL" id="JOJR01000594">
    <property type="protein sequence ID" value="RCN36070.1"/>
    <property type="molecule type" value="Genomic_DNA"/>
</dbReference>
<dbReference type="EMBL" id="JOJR01000516">
    <property type="protein sequence ID" value="RCN36901.1"/>
    <property type="molecule type" value="Genomic_DNA"/>
</dbReference>
<accession>A0A368FZ83</accession>
<dbReference type="Proteomes" id="UP000252519">
    <property type="component" value="Unassembled WGS sequence"/>
</dbReference>
<proteinExistence type="predicted"/>
<comment type="caution">
    <text evidence="1">The sequence shown here is derived from an EMBL/GenBank/DDBJ whole genome shotgun (WGS) entry which is preliminary data.</text>
</comment>
<keyword evidence="3" id="KW-1185">Reference proteome</keyword>
<sequence length="26" mass="3028">MNVTATIDFALLLRCRHPCIRASIRR</sequence>
<gene>
    <name evidence="2" type="ORF">ANCCAN_17212</name>
    <name evidence="1" type="ORF">ANCCAN_18059</name>
</gene>
<reference evidence="1 3" key="1">
    <citation type="submission" date="2014-10" db="EMBL/GenBank/DDBJ databases">
        <title>Draft genome of the hookworm Ancylostoma caninum.</title>
        <authorList>
            <person name="Mitreva M."/>
        </authorList>
    </citation>
    <scope>NUCLEOTIDE SEQUENCE [LARGE SCALE GENOMIC DNA]</scope>
    <source>
        <strain evidence="1 3">Baltimore</strain>
    </source>
</reference>
<name>A0A368FZ83_ANCCA</name>
<dbReference type="AlphaFoldDB" id="A0A368FZ83"/>
<protein>
    <submittedName>
        <fullName evidence="1">Uncharacterized protein</fullName>
    </submittedName>
</protein>
<evidence type="ECO:0000313" key="3">
    <source>
        <dbReference type="Proteomes" id="UP000252519"/>
    </source>
</evidence>
<evidence type="ECO:0000313" key="1">
    <source>
        <dbReference type="EMBL" id="RCN36070.1"/>
    </source>
</evidence>
<evidence type="ECO:0000313" key="2">
    <source>
        <dbReference type="EMBL" id="RCN36901.1"/>
    </source>
</evidence>